<gene>
    <name evidence="2" type="ORF">AMON00008_LOCUS22864</name>
    <name evidence="3" type="ORF">AMON00008_LOCUS22865</name>
</gene>
<organism evidence="2">
    <name type="scientific">Alexandrium monilatum</name>
    <dbReference type="NCBI Taxonomy" id="311494"/>
    <lineage>
        <taxon>Eukaryota</taxon>
        <taxon>Sar</taxon>
        <taxon>Alveolata</taxon>
        <taxon>Dinophyceae</taxon>
        <taxon>Gonyaulacales</taxon>
        <taxon>Pyrocystaceae</taxon>
        <taxon>Alexandrium</taxon>
    </lineage>
</organism>
<feature type="compositionally biased region" description="Pro residues" evidence="1">
    <location>
        <begin position="110"/>
        <end position="127"/>
    </location>
</feature>
<protein>
    <submittedName>
        <fullName evidence="2">Uncharacterized protein</fullName>
    </submittedName>
</protein>
<feature type="compositionally biased region" description="Basic and acidic residues" evidence="1">
    <location>
        <begin position="26"/>
        <end position="45"/>
    </location>
</feature>
<feature type="region of interest" description="Disordered" evidence="1">
    <location>
        <begin position="333"/>
        <end position="352"/>
    </location>
</feature>
<feature type="region of interest" description="Disordered" evidence="1">
    <location>
        <begin position="1"/>
        <end position="302"/>
    </location>
</feature>
<dbReference type="EMBL" id="HBNR01033312">
    <property type="protein sequence ID" value="CAE4588279.1"/>
    <property type="molecule type" value="Transcribed_RNA"/>
</dbReference>
<evidence type="ECO:0000256" key="1">
    <source>
        <dbReference type="SAM" id="MobiDB-lite"/>
    </source>
</evidence>
<dbReference type="AlphaFoldDB" id="A0A6T1BEM7"/>
<feature type="compositionally biased region" description="Low complexity" evidence="1">
    <location>
        <begin position="194"/>
        <end position="210"/>
    </location>
</feature>
<evidence type="ECO:0000313" key="3">
    <source>
        <dbReference type="EMBL" id="CAE4588279.1"/>
    </source>
</evidence>
<proteinExistence type="predicted"/>
<accession>A0A6T1BEM7</accession>
<evidence type="ECO:0000313" key="2">
    <source>
        <dbReference type="EMBL" id="CAE4588277.1"/>
    </source>
</evidence>
<feature type="compositionally biased region" description="Basic and acidic residues" evidence="1">
    <location>
        <begin position="150"/>
        <end position="163"/>
    </location>
</feature>
<feature type="compositionally biased region" description="Basic and acidic residues" evidence="1">
    <location>
        <begin position="235"/>
        <end position="246"/>
    </location>
</feature>
<feature type="compositionally biased region" description="Polar residues" evidence="1">
    <location>
        <begin position="247"/>
        <end position="259"/>
    </location>
</feature>
<feature type="compositionally biased region" description="Basic residues" evidence="1">
    <location>
        <begin position="1"/>
        <end position="25"/>
    </location>
</feature>
<dbReference type="EMBL" id="HBNR01033311">
    <property type="protein sequence ID" value="CAE4588277.1"/>
    <property type="molecule type" value="Transcribed_RNA"/>
</dbReference>
<reference evidence="2" key="1">
    <citation type="submission" date="2021-01" db="EMBL/GenBank/DDBJ databases">
        <authorList>
            <person name="Corre E."/>
            <person name="Pelletier E."/>
            <person name="Niang G."/>
            <person name="Scheremetjew M."/>
            <person name="Finn R."/>
            <person name="Kale V."/>
            <person name="Holt S."/>
            <person name="Cochrane G."/>
            <person name="Meng A."/>
            <person name="Brown T."/>
            <person name="Cohen L."/>
        </authorList>
    </citation>
    <scope>NUCLEOTIDE SEQUENCE</scope>
    <source>
        <strain evidence="2">CCMP3105</strain>
    </source>
</reference>
<sequence>MPSEHHRRTRRDRSRSRSRQRRGDRKRQGGDRDSRKSDQVPKDDAGLAPSMQPPQDWRGPMGVPPPQDWRGPMDYAHDWRGPPGMHGLPPGAYPGARMGGDPRWYADQAPPRPAHFPTMPGPFPQRPAGPLNGQMYPGPETGWHPGMAPRADDPARYRGEPPVEWRGPPGMQPSPYGPRGPVPSPGDFWGARQPAAPGLAMGPPGSAPWGAGPPPEAAPGFPGAYQQTPPGYGGKDGHAGEMDKPFDSSQGASHSTETQGAPPIASRTAGAEAGAPPAGDAAGATAGRATGEEEEEEDAVPAPLTAADILRNVQVVRSALSERMLARLRSAGVMEDSPPGSAGGGGGLDEAGVPEEAPLAEAAAQARCVALGIGGSAPRVRLPAPAPGPQRLPACTVGLTHTGLWERFRMKCGTPVPGDAPPIPCELRTSRGGGHVVVPLVIPTSTLASG</sequence>
<name>A0A6T1BEM7_9DINO</name>
<feature type="compositionally biased region" description="Low complexity" evidence="1">
    <location>
        <begin position="267"/>
        <end position="289"/>
    </location>
</feature>
<feature type="compositionally biased region" description="Pro residues" evidence="1">
    <location>
        <begin position="170"/>
        <end position="184"/>
    </location>
</feature>